<dbReference type="Pfam" id="PF00106">
    <property type="entry name" value="adh_short"/>
    <property type="match status" value="1"/>
</dbReference>
<dbReference type="PROSITE" id="PS00061">
    <property type="entry name" value="ADH_SHORT"/>
    <property type="match status" value="1"/>
</dbReference>
<dbReference type="PANTHER" id="PTHR24322">
    <property type="entry name" value="PKSB"/>
    <property type="match status" value="1"/>
</dbReference>
<evidence type="ECO:0000256" key="3">
    <source>
        <dbReference type="RuleBase" id="RU000363"/>
    </source>
</evidence>
<dbReference type="InterPro" id="IPR036291">
    <property type="entry name" value="NAD(P)-bd_dom_sf"/>
</dbReference>
<comment type="similarity">
    <text evidence="1 3">Belongs to the short-chain dehydrogenases/reductases (SDR) family.</text>
</comment>
<keyword evidence="2" id="KW-0560">Oxidoreductase</keyword>
<reference evidence="4" key="1">
    <citation type="submission" date="2023-03" db="EMBL/GenBank/DDBJ databases">
        <title>Stygiobacter electus gen. nov., sp. nov., facultatively anaerobic thermotolerant bacterium of the class Ignavibacteria from a well of Yessentuki mineral water deposit.</title>
        <authorList>
            <person name="Podosokorskaya O.A."/>
            <person name="Elcheninov A.G."/>
            <person name="Petrova N.F."/>
            <person name="Zavarzina D.G."/>
            <person name="Kublanov I.V."/>
            <person name="Merkel A.Y."/>
        </authorList>
    </citation>
    <scope>NUCLEOTIDE SEQUENCE</scope>
    <source>
        <strain evidence="4">09-Me</strain>
    </source>
</reference>
<comment type="caution">
    <text evidence="4">The sequence shown here is derived from an EMBL/GenBank/DDBJ whole genome shotgun (WGS) entry which is preliminary data.</text>
</comment>
<dbReference type="PRINTS" id="PR00081">
    <property type="entry name" value="GDHRDH"/>
</dbReference>
<dbReference type="RefSeq" id="WP_321535172.1">
    <property type="nucleotide sequence ID" value="NZ_JARGDL010000004.1"/>
</dbReference>
<name>A0AAE3NZD0_9BACT</name>
<dbReference type="InterPro" id="IPR020904">
    <property type="entry name" value="Sc_DH/Rdtase_CS"/>
</dbReference>
<evidence type="ECO:0000313" key="5">
    <source>
        <dbReference type="Proteomes" id="UP001221302"/>
    </source>
</evidence>
<dbReference type="PANTHER" id="PTHR24322:SF736">
    <property type="entry name" value="RETINOL DEHYDROGENASE 10"/>
    <property type="match status" value="1"/>
</dbReference>
<dbReference type="FunFam" id="3.40.50.720:FF:000084">
    <property type="entry name" value="Short-chain dehydrogenase reductase"/>
    <property type="match status" value="1"/>
</dbReference>
<dbReference type="Gene3D" id="3.40.50.720">
    <property type="entry name" value="NAD(P)-binding Rossmann-like Domain"/>
    <property type="match status" value="1"/>
</dbReference>
<dbReference type="PRINTS" id="PR00080">
    <property type="entry name" value="SDRFAMILY"/>
</dbReference>
<evidence type="ECO:0000256" key="2">
    <source>
        <dbReference type="ARBA" id="ARBA00023002"/>
    </source>
</evidence>
<keyword evidence="5" id="KW-1185">Reference proteome</keyword>
<gene>
    <name evidence="4" type="ORF">P0M35_04525</name>
</gene>
<accession>A0AAE3NZD0</accession>
<dbReference type="EMBL" id="JARGDL010000004">
    <property type="protein sequence ID" value="MDF1611405.1"/>
    <property type="molecule type" value="Genomic_DNA"/>
</dbReference>
<proteinExistence type="inferred from homology"/>
<protein>
    <submittedName>
        <fullName evidence="4">SDR family oxidoreductase</fullName>
    </submittedName>
</protein>
<dbReference type="Proteomes" id="UP001221302">
    <property type="component" value="Unassembled WGS sequence"/>
</dbReference>
<dbReference type="GO" id="GO:0016616">
    <property type="term" value="F:oxidoreductase activity, acting on the CH-OH group of donors, NAD or NADP as acceptor"/>
    <property type="evidence" value="ECO:0007669"/>
    <property type="project" value="TreeGrafter"/>
</dbReference>
<organism evidence="4 5">
    <name type="scientific">Stygiobacter electus</name>
    <dbReference type="NCBI Taxonomy" id="3032292"/>
    <lineage>
        <taxon>Bacteria</taxon>
        <taxon>Pseudomonadati</taxon>
        <taxon>Ignavibacteriota</taxon>
        <taxon>Ignavibacteria</taxon>
        <taxon>Ignavibacteriales</taxon>
        <taxon>Melioribacteraceae</taxon>
        <taxon>Stygiobacter</taxon>
    </lineage>
</organism>
<sequence length="274" mass="30680">MNFNGKTVIITGGAMGIGFATAKRLIHEGAIVTIWDINENELHNAKKELEKTGGKVFSYVVDVTDKEKIKQLVQKAITDMGRIDVLINNAGYVKKGNLIDQPFEVWEKTIDINLTSVIYLTQLVLPYMYQNNFGHIVNISSASGFLGVAGLSVYAATKWAVWGLTESLRFETMKANKNIKWTSIHPSYLAKGLFEGAKLNFLGNLIVPLVKSHDIIAKAIVEDALKKEKFCVRRPRSLRLAIILRGLLPDFLFQKIVLLMGVHKSMDEFKGREN</sequence>
<evidence type="ECO:0000313" key="4">
    <source>
        <dbReference type="EMBL" id="MDF1611405.1"/>
    </source>
</evidence>
<evidence type="ECO:0000256" key="1">
    <source>
        <dbReference type="ARBA" id="ARBA00006484"/>
    </source>
</evidence>
<dbReference type="AlphaFoldDB" id="A0AAE3NZD0"/>
<dbReference type="InterPro" id="IPR002347">
    <property type="entry name" value="SDR_fam"/>
</dbReference>
<dbReference type="SUPFAM" id="SSF51735">
    <property type="entry name" value="NAD(P)-binding Rossmann-fold domains"/>
    <property type="match status" value="1"/>
</dbReference>